<dbReference type="PANTHER" id="PTHR43969">
    <property type="entry name" value="GLUTATHIONE S TRANSFERASE D10, ISOFORM A-RELATED"/>
    <property type="match status" value="1"/>
</dbReference>
<dbReference type="Pfam" id="PF00043">
    <property type="entry name" value="GST_C"/>
    <property type="match status" value="1"/>
</dbReference>
<proteinExistence type="predicted"/>
<dbReference type="InterPro" id="IPR004046">
    <property type="entry name" value="GST_C"/>
</dbReference>
<reference evidence="2 3" key="1">
    <citation type="submission" date="2013-11" db="EMBL/GenBank/DDBJ databases">
        <title>Genome sequencing of Stegodyphus mimosarum.</title>
        <authorList>
            <person name="Bechsgaard J."/>
        </authorList>
    </citation>
    <scope>NUCLEOTIDE SEQUENCE [LARGE SCALE GENOMIC DNA]</scope>
</reference>
<dbReference type="OrthoDB" id="6491150at2759"/>
<feature type="domain" description="GST C-terminal" evidence="1">
    <location>
        <begin position="18"/>
        <end position="144"/>
    </location>
</feature>
<protein>
    <submittedName>
        <fullName evidence="2">Glutathione S-transferase 1, isoform D</fullName>
    </submittedName>
</protein>
<evidence type="ECO:0000313" key="2">
    <source>
        <dbReference type="EMBL" id="KFM61050.1"/>
    </source>
</evidence>
<name>A0A087T7G1_STEMI</name>
<sequence>MTYLVNKYSPSNPIYPKDPKKRALVDMMLNFDQGTLYRSQVEYLYPLIFRGETPDVTKESSYKSSLFMLEHTLEMNTYVAGKELTLADLSIVASISLAEVYNYDLRPYPNVLRWLSRLKKELPFYREVNEIPLLQFKFWYKPCFDSDDDDKFLDCNLDTTRL</sequence>
<dbReference type="PANTHER" id="PTHR43969:SF9">
    <property type="entry name" value="GLUTATHIONE S TRANSFERASE D10, ISOFORM A-RELATED"/>
    <property type="match status" value="1"/>
</dbReference>
<dbReference type="FunFam" id="1.20.1050.10:FF:000007">
    <property type="entry name" value="Glutathione S-transferase 1-1"/>
    <property type="match status" value="1"/>
</dbReference>
<accession>A0A087T7G1</accession>
<dbReference type="OMA" id="FYFRATH"/>
<gene>
    <name evidence="2" type="ORF">X975_21201</name>
</gene>
<dbReference type="Gene3D" id="1.20.1050.10">
    <property type="match status" value="1"/>
</dbReference>
<evidence type="ECO:0000313" key="3">
    <source>
        <dbReference type="Proteomes" id="UP000054359"/>
    </source>
</evidence>
<dbReference type="PROSITE" id="PS50405">
    <property type="entry name" value="GST_CTER"/>
    <property type="match status" value="1"/>
</dbReference>
<dbReference type="Proteomes" id="UP000054359">
    <property type="component" value="Unassembled WGS sequence"/>
</dbReference>
<dbReference type="SUPFAM" id="SSF47616">
    <property type="entry name" value="GST C-terminal domain-like"/>
    <property type="match status" value="1"/>
</dbReference>
<dbReference type="EMBL" id="KK113789">
    <property type="protein sequence ID" value="KFM61050.1"/>
    <property type="molecule type" value="Genomic_DNA"/>
</dbReference>
<dbReference type="InterPro" id="IPR010987">
    <property type="entry name" value="Glutathione-S-Trfase_C-like"/>
</dbReference>
<dbReference type="CDD" id="cd03177">
    <property type="entry name" value="GST_C_Delta_Epsilon"/>
    <property type="match status" value="1"/>
</dbReference>
<evidence type="ECO:0000259" key="1">
    <source>
        <dbReference type="PROSITE" id="PS50405"/>
    </source>
</evidence>
<keyword evidence="2" id="KW-0808">Transferase</keyword>
<organism evidence="2 3">
    <name type="scientific">Stegodyphus mimosarum</name>
    <name type="common">African social velvet spider</name>
    <dbReference type="NCBI Taxonomy" id="407821"/>
    <lineage>
        <taxon>Eukaryota</taxon>
        <taxon>Metazoa</taxon>
        <taxon>Ecdysozoa</taxon>
        <taxon>Arthropoda</taxon>
        <taxon>Chelicerata</taxon>
        <taxon>Arachnida</taxon>
        <taxon>Araneae</taxon>
        <taxon>Araneomorphae</taxon>
        <taxon>Entelegynae</taxon>
        <taxon>Eresoidea</taxon>
        <taxon>Eresidae</taxon>
        <taxon>Stegodyphus</taxon>
    </lineage>
</organism>
<dbReference type="GO" id="GO:0006749">
    <property type="term" value="P:glutathione metabolic process"/>
    <property type="evidence" value="ECO:0007669"/>
    <property type="project" value="TreeGrafter"/>
</dbReference>
<dbReference type="STRING" id="407821.A0A087T7G1"/>
<dbReference type="GO" id="GO:0004364">
    <property type="term" value="F:glutathione transferase activity"/>
    <property type="evidence" value="ECO:0007669"/>
    <property type="project" value="TreeGrafter"/>
</dbReference>
<dbReference type="AlphaFoldDB" id="A0A087T7G1"/>
<feature type="non-terminal residue" evidence="2">
    <location>
        <position position="162"/>
    </location>
</feature>
<dbReference type="InterPro" id="IPR036282">
    <property type="entry name" value="Glutathione-S-Trfase_C_sf"/>
</dbReference>
<keyword evidence="3" id="KW-1185">Reference proteome</keyword>